<reference evidence="2 3" key="1">
    <citation type="submission" date="2024-09" db="EMBL/GenBank/DDBJ databases">
        <authorList>
            <person name="Pan X."/>
        </authorList>
    </citation>
    <scope>NUCLEOTIDE SEQUENCE [LARGE SCALE GENOMIC DNA]</scope>
    <source>
        <strain evidence="2 3">B2969</strain>
    </source>
</reference>
<dbReference type="RefSeq" id="WP_396639660.1">
    <property type="nucleotide sequence ID" value="NZ_JBIQWL010000002.1"/>
</dbReference>
<dbReference type="EMBL" id="JBIQWL010000002">
    <property type="protein sequence ID" value="MFH8249701.1"/>
    <property type="molecule type" value="Genomic_DNA"/>
</dbReference>
<proteinExistence type="predicted"/>
<name>A0ABW7Q4C7_9MICO</name>
<accession>A0ABW7Q4C7</accession>
<comment type="caution">
    <text evidence="2">The sequence shown here is derived from an EMBL/GenBank/DDBJ whole genome shotgun (WGS) entry which is preliminary data.</text>
</comment>
<feature type="region of interest" description="Disordered" evidence="1">
    <location>
        <begin position="1"/>
        <end position="39"/>
    </location>
</feature>
<organism evidence="2 3">
    <name type="scientific">Microbacterium alkaliflavum</name>
    <dbReference type="NCBI Taxonomy" id="3248839"/>
    <lineage>
        <taxon>Bacteria</taxon>
        <taxon>Bacillati</taxon>
        <taxon>Actinomycetota</taxon>
        <taxon>Actinomycetes</taxon>
        <taxon>Micrococcales</taxon>
        <taxon>Microbacteriaceae</taxon>
        <taxon>Microbacterium</taxon>
    </lineage>
</organism>
<evidence type="ECO:0000313" key="2">
    <source>
        <dbReference type="EMBL" id="MFH8249701.1"/>
    </source>
</evidence>
<protein>
    <submittedName>
        <fullName evidence="2">Uncharacterized protein</fullName>
    </submittedName>
</protein>
<evidence type="ECO:0000256" key="1">
    <source>
        <dbReference type="SAM" id="MobiDB-lite"/>
    </source>
</evidence>
<dbReference type="Proteomes" id="UP001610861">
    <property type="component" value="Unassembled WGS sequence"/>
</dbReference>
<sequence length="135" mass="14552">AGNNWSSHGGPSSSATTRAPQELTPRYGTHPLGVSTPRIMTSTRGTLGFHQELRRIYRDSKSIRGYLAELSSFVRARVWDGKLPSGVSPRLRAADAGLAIYIDDTVPRGDVTMGDLSNVQARAKNEMLTNIAALG</sequence>
<evidence type="ECO:0000313" key="3">
    <source>
        <dbReference type="Proteomes" id="UP001610861"/>
    </source>
</evidence>
<feature type="non-terminal residue" evidence="2">
    <location>
        <position position="1"/>
    </location>
</feature>
<keyword evidence="3" id="KW-1185">Reference proteome</keyword>
<gene>
    <name evidence="2" type="ORF">ACH3VR_04950</name>
</gene>
<feature type="compositionally biased region" description="Polar residues" evidence="1">
    <location>
        <begin position="1"/>
        <end position="19"/>
    </location>
</feature>